<feature type="region of interest" description="Disordered" evidence="1">
    <location>
        <begin position="60"/>
        <end position="160"/>
    </location>
</feature>
<dbReference type="Proteomes" id="UP000199501">
    <property type="component" value="Unassembled WGS sequence"/>
</dbReference>
<feature type="transmembrane region" description="Helical" evidence="2">
    <location>
        <begin position="280"/>
        <end position="302"/>
    </location>
</feature>
<name>A0A1G6VT79_9PSEU</name>
<dbReference type="AlphaFoldDB" id="A0A1G6VT79"/>
<evidence type="ECO:0000313" key="4">
    <source>
        <dbReference type="Proteomes" id="UP000199501"/>
    </source>
</evidence>
<gene>
    <name evidence="3" type="ORF">SAMN05216174_11350</name>
</gene>
<feature type="transmembrane region" description="Helical" evidence="2">
    <location>
        <begin position="171"/>
        <end position="189"/>
    </location>
</feature>
<feature type="transmembrane region" description="Helical" evidence="2">
    <location>
        <begin position="209"/>
        <end position="234"/>
    </location>
</feature>
<dbReference type="STRING" id="1271860.SAMN05216174_11350"/>
<evidence type="ECO:0000313" key="3">
    <source>
        <dbReference type="EMBL" id="SDD56036.1"/>
    </source>
</evidence>
<keyword evidence="2" id="KW-0472">Membrane</keyword>
<feature type="compositionally biased region" description="Low complexity" evidence="1">
    <location>
        <begin position="130"/>
        <end position="155"/>
    </location>
</feature>
<keyword evidence="4" id="KW-1185">Reference proteome</keyword>
<proteinExistence type="predicted"/>
<dbReference type="OrthoDB" id="3685088at2"/>
<sequence>MTSVLTPEKTEKIIAFARDTRAATGRVPGRRTLAREFAVSEYALRSLNLRDLLARTEKTQRRALLHSTPPLTVPLQRGPRRAGIRLTPPANQPPQQERPPEPGQPPGADNATAGEAPAADLPDESLPSKPAAAPEVTPEAAVEMPPEAQETTQEPPIAPILPVPERGVARWPLLFMAAPAGVAIWGGWVELGRMAGFGPVNLLPGLLDQVTLDLAITLPVGLEVYAAYAMLVWLGGSAQTPQARRFAAVSAVVSLVLGSAGQIAYHLMAAAGITRAPWPITAAVAVLPVAVLGMGTALAHLVHKPRRAPATPTVPLEAA</sequence>
<keyword evidence="2" id="KW-0812">Transmembrane</keyword>
<reference evidence="4" key="1">
    <citation type="submission" date="2016-10" db="EMBL/GenBank/DDBJ databases">
        <authorList>
            <person name="Varghese N."/>
            <person name="Submissions S."/>
        </authorList>
    </citation>
    <scope>NUCLEOTIDE SEQUENCE [LARGE SCALE GENOMIC DNA]</scope>
    <source>
        <strain evidence="4">IBRC-M 10403</strain>
    </source>
</reference>
<keyword evidence="2" id="KW-1133">Transmembrane helix</keyword>
<dbReference type="EMBL" id="FMZZ01000013">
    <property type="protein sequence ID" value="SDD56036.1"/>
    <property type="molecule type" value="Genomic_DNA"/>
</dbReference>
<evidence type="ECO:0000256" key="2">
    <source>
        <dbReference type="SAM" id="Phobius"/>
    </source>
</evidence>
<dbReference type="RefSeq" id="WP_091454856.1">
    <property type="nucleotide sequence ID" value="NZ_FMZZ01000013.1"/>
</dbReference>
<protein>
    <submittedName>
        <fullName evidence="3">Uncharacterized protein</fullName>
    </submittedName>
</protein>
<feature type="transmembrane region" description="Helical" evidence="2">
    <location>
        <begin position="246"/>
        <end position="268"/>
    </location>
</feature>
<organism evidence="3 4">
    <name type="scientific">Actinokineospora iranica</name>
    <dbReference type="NCBI Taxonomy" id="1271860"/>
    <lineage>
        <taxon>Bacteria</taxon>
        <taxon>Bacillati</taxon>
        <taxon>Actinomycetota</taxon>
        <taxon>Actinomycetes</taxon>
        <taxon>Pseudonocardiales</taxon>
        <taxon>Pseudonocardiaceae</taxon>
        <taxon>Actinokineospora</taxon>
    </lineage>
</organism>
<evidence type="ECO:0000256" key="1">
    <source>
        <dbReference type="SAM" id="MobiDB-lite"/>
    </source>
</evidence>
<accession>A0A1G6VT79</accession>